<proteinExistence type="predicted"/>
<reference evidence="3" key="1">
    <citation type="journal article" date="2014" name="Proc. Natl. Acad. Sci. U.S.A.">
        <title>Extensive sampling of basidiomycete genomes demonstrates inadequacy of the white-rot/brown-rot paradigm for wood decay fungi.</title>
        <authorList>
            <person name="Riley R."/>
            <person name="Salamov A.A."/>
            <person name="Brown D.W."/>
            <person name="Nagy L.G."/>
            <person name="Floudas D."/>
            <person name="Held B.W."/>
            <person name="Levasseur A."/>
            <person name="Lombard V."/>
            <person name="Morin E."/>
            <person name="Otillar R."/>
            <person name="Lindquist E.A."/>
            <person name="Sun H."/>
            <person name="LaButti K.M."/>
            <person name="Schmutz J."/>
            <person name="Jabbour D."/>
            <person name="Luo H."/>
            <person name="Baker S.E."/>
            <person name="Pisabarro A.G."/>
            <person name="Walton J.D."/>
            <person name="Blanchette R.A."/>
            <person name="Henrissat B."/>
            <person name="Martin F."/>
            <person name="Cullen D."/>
            <person name="Hibbett D.S."/>
            <person name="Grigoriev I.V."/>
        </authorList>
    </citation>
    <scope>NUCLEOTIDE SEQUENCE [LARGE SCALE GENOMIC DNA]</scope>
    <source>
        <strain evidence="3">CBS 339.88</strain>
    </source>
</reference>
<dbReference type="AlphaFoldDB" id="A0A067SXX5"/>
<dbReference type="Pfam" id="PF22893">
    <property type="entry name" value="ULD_2"/>
    <property type="match status" value="1"/>
</dbReference>
<accession>A0A067SXX5</accession>
<evidence type="ECO:0000259" key="1">
    <source>
        <dbReference type="Pfam" id="PF22893"/>
    </source>
</evidence>
<dbReference type="PANTHER" id="PTHR38886">
    <property type="entry name" value="SESA DOMAIN-CONTAINING PROTEIN"/>
    <property type="match status" value="1"/>
</dbReference>
<evidence type="ECO:0000313" key="2">
    <source>
        <dbReference type="EMBL" id="KDR72524.1"/>
    </source>
</evidence>
<gene>
    <name evidence="2" type="ORF">GALMADRAFT_228816</name>
</gene>
<dbReference type="HOGENOM" id="CLU_045419_0_0_1"/>
<name>A0A067SXX5_GALM3</name>
<evidence type="ECO:0000313" key="3">
    <source>
        <dbReference type="Proteomes" id="UP000027222"/>
    </source>
</evidence>
<dbReference type="OrthoDB" id="2245455at2759"/>
<keyword evidence="3" id="KW-1185">Reference proteome</keyword>
<dbReference type="EMBL" id="KL142388">
    <property type="protein sequence ID" value="KDR72524.1"/>
    <property type="molecule type" value="Genomic_DNA"/>
</dbReference>
<sequence length="464" mass="51761">MQVLAFTAGSLGDILATAGLAAQVVKVLYDNRNLAKECETLAIELQSLQSVLIMVEFALQRYGSTPLGEPLVHFIRPEVAQCHLSLKAFSDKVVTCQQSLSLTTMGSLWRKVIWAASDEAASLSAKLSNHRLKLVTLLITINSVGWMDSGVSCLIPGQMFTQHGPPMRSIKDNTIDVVDPLGETIPVPILFCGTWEAFDHVLKGFSRNRVGQHYIDQGDYQIVKPNDNKIVSRSELCKVKEGDTVEMSIILRPNRGDNENRRRCPRCSYLNNHILSDSGWVKCLHCSGLFHANNVWVKNPSRDKILDGNHPDDESLDMKSTLAPLQEFQHDPESDAKFFRRITLEIQVMLITTIPSQTSSRQTLTRSLELAREAVRIDSTNGSPEDAIQTYIQSIALLNDVIGMVMNGENSTKALRGRRNKSAAAQEEEVMRLQNIRNTYADRVDVLKTVYNVPDWVGKDGETL</sequence>
<organism evidence="2 3">
    <name type="scientific">Galerina marginata (strain CBS 339.88)</name>
    <dbReference type="NCBI Taxonomy" id="685588"/>
    <lineage>
        <taxon>Eukaryota</taxon>
        <taxon>Fungi</taxon>
        <taxon>Dikarya</taxon>
        <taxon>Basidiomycota</taxon>
        <taxon>Agaricomycotina</taxon>
        <taxon>Agaricomycetes</taxon>
        <taxon>Agaricomycetidae</taxon>
        <taxon>Agaricales</taxon>
        <taxon>Agaricineae</taxon>
        <taxon>Strophariaceae</taxon>
        <taxon>Galerina</taxon>
    </lineage>
</organism>
<dbReference type="Proteomes" id="UP000027222">
    <property type="component" value="Unassembled WGS sequence"/>
</dbReference>
<dbReference type="InterPro" id="IPR054464">
    <property type="entry name" value="ULD_fung"/>
</dbReference>
<protein>
    <recommendedName>
        <fullName evidence="1">Ubiquitin-like domain-containing protein</fullName>
    </recommendedName>
</protein>
<dbReference type="PANTHER" id="PTHR38886:SF1">
    <property type="entry name" value="NACHT-NTPASE AND P-LOOP NTPASES N-TERMINAL DOMAIN-CONTAINING PROTEIN"/>
    <property type="match status" value="1"/>
</dbReference>
<feature type="domain" description="Ubiquitin-like" evidence="1">
    <location>
        <begin position="171"/>
        <end position="252"/>
    </location>
</feature>